<dbReference type="EMBL" id="SOJK01000265">
    <property type="protein sequence ID" value="TET43540.1"/>
    <property type="molecule type" value="Genomic_DNA"/>
</dbReference>
<dbReference type="Pfam" id="PF07963">
    <property type="entry name" value="N_methyl"/>
    <property type="match status" value="1"/>
</dbReference>
<feature type="non-terminal residue" evidence="2">
    <location>
        <position position="30"/>
    </location>
</feature>
<protein>
    <submittedName>
        <fullName evidence="2">Prepilin-type N-terminal cleavage/methylation domain-containing protein</fullName>
    </submittedName>
</protein>
<comment type="caution">
    <text evidence="2">The sequence shown here is derived from an EMBL/GenBank/DDBJ whole genome shotgun (WGS) entry which is preliminary data.</text>
</comment>
<keyword evidence="1" id="KW-1133">Transmembrane helix</keyword>
<dbReference type="NCBIfam" id="TIGR02532">
    <property type="entry name" value="IV_pilin_GFxxxE"/>
    <property type="match status" value="1"/>
</dbReference>
<feature type="transmembrane region" description="Helical" evidence="1">
    <location>
        <begin position="12"/>
        <end position="29"/>
    </location>
</feature>
<organism evidence="2 3">
    <name type="scientific">Aerophobetes bacterium</name>
    <dbReference type="NCBI Taxonomy" id="2030807"/>
    <lineage>
        <taxon>Bacteria</taxon>
        <taxon>Candidatus Aerophobota</taxon>
    </lineage>
</organism>
<evidence type="ECO:0000313" key="3">
    <source>
        <dbReference type="Proteomes" id="UP000320679"/>
    </source>
</evidence>
<sequence length="30" mass="3290">MKIFSKGNKKRAGFTLIELMIVVIVVGILA</sequence>
<keyword evidence="1" id="KW-0472">Membrane</keyword>
<dbReference type="InterPro" id="IPR012902">
    <property type="entry name" value="N_methyl_site"/>
</dbReference>
<dbReference type="AlphaFoldDB" id="A0A523ULX9"/>
<gene>
    <name evidence="2" type="ORF">E3J59_06340</name>
</gene>
<keyword evidence="1" id="KW-0812">Transmembrane</keyword>
<dbReference type="Proteomes" id="UP000320679">
    <property type="component" value="Unassembled WGS sequence"/>
</dbReference>
<proteinExistence type="predicted"/>
<evidence type="ECO:0000313" key="2">
    <source>
        <dbReference type="EMBL" id="TET43540.1"/>
    </source>
</evidence>
<evidence type="ECO:0000256" key="1">
    <source>
        <dbReference type="SAM" id="Phobius"/>
    </source>
</evidence>
<reference evidence="2 3" key="1">
    <citation type="submission" date="2019-03" db="EMBL/GenBank/DDBJ databases">
        <title>Metabolic potential of uncultured bacteria and archaea associated with petroleum seepage in deep-sea sediments.</title>
        <authorList>
            <person name="Dong X."/>
            <person name="Hubert C."/>
        </authorList>
    </citation>
    <scope>NUCLEOTIDE SEQUENCE [LARGE SCALE GENOMIC DNA]</scope>
    <source>
        <strain evidence="2">E29_bin78</strain>
    </source>
</reference>
<name>A0A523ULX9_UNCAE</name>
<accession>A0A523ULX9</accession>